<evidence type="ECO:0000313" key="2">
    <source>
        <dbReference type="Proteomes" id="UP000629098"/>
    </source>
</evidence>
<dbReference type="RefSeq" id="WP_190836847.1">
    <property type="nucleotide sequence ID" value="NZ_CAWPPI010000118.1"/>
</dbReference>
<organism evidence="1 2">
    <name type="scientific">Iningainema tapete BLCC-T55</name>
    <dbReference type="NCBI Taxonomy" id="2748662"/>
    <lineage>
        <taxon>Bacteria</taxon>
        <taxon>Bacillati</taxon>
        <taxon>Cyanobacteriota</taxon>
        <taxon>Cyanophyceae</taxon>
        <taxon>Nostocales</taxon>
        <taxon>Scytonemataceae</taxon>
        <taxon>Iningainema tapete</taxon>
    </lineage>
</organism>
<dbReference type="AlphaFoldDB" id="A0A8J7BZJ1"/>
<sequence length="178" mass="20306">MPSSLPISLDLYRRSTHNSAVARKECSSQKTRRRGIVLTEQGFSKLSQAQVLCNEVGDRYSYEYLSELTQLDPRTICRIIGCEVGVDRRTLKTFFNSFNLELESVDYTIPKPEKKVKAQRELEAVSPLPQEELAQLKQRITSDCCRLVKLLKLDEAGEVTLSMKFLPQASLRLELHLS</sequence>
<accession>A0A8J7BZJ1</accession>
<proteinExistence type="predicted"/>
<reference evidence="1" key="1">
    <citation type="submission" date="2020-09" db="EMBL/GenBank/DDBJ databases">
        <title>Iningainema tapete sp. nov. (Scytonemataceae, Cyanobacteria) from greenhouses in central Florida (USA) produces two types of nodularin with biosynthetic potential for microcystin-LR and anabaenopeptins.</title>
        <authorList>
            <person name="Berthold D.E."/>
            <person name="Lefler F.W."/>
            <person name="Huang I.-S."/>
            <person name="Abdulla H."/>
            <person name="Zimba P.V."/>
            <person name="Laughinghouse H.D. IV."/>
        </authorList>
    </citation>
    <scope>NUCLEOTIDE SEQUENCE</scope>
    <source>
        <strain evidence="1">BLCCT55</strain>
    </source>
</reference>
<protein>
    <submittedName>
        <fullName evidence="1">Uncharacterized protein</fullName>
    </submittedName>
</protein>
<evidence type="ECO:0000313" key="1">
    <source>
        <dbReference type="EMBL" id="MBD2777782.1"/>
    </source>
</evidence>
<comment type="caution">
    <text evidence="1">The sequence shown here is derived from an EMBL/GenBank/DDBJ whole genome shotgun (WGS) entry which is preliminary data.</text>
</comment>
<dbReference type="Proteomes" id="UP000629098">
    <property type="component" value="Unassembled WGS sequence"/>
</dbReference>
<keyword evidence="2" id="KW-1185">Reference proteome</keyword>
<gene>
    <name evidence="1" type="ORF">ICL16_38510</name>
</gene>
<dbReference type="EMBL" id="JACXAE010000118">
    <property type="protein sequence ID" value="MBD2777782.1"/>
    <property type="molecule type" value="Genomic_DNA"/>
</dbReference>
<name>A0A8J7BZJ1_9CYAN</name>